<dbReference type="PANTHER" id="PTHR33452:SF1">
    <property type="entry name" value="INNER MEMBRANE PROTEIN YPHA-RELATED"/>
    <property type="match status" value="1"/>
</dbReference>
<accession>A0A1I3R993</accession>
<protein>
    <submittedName>
        <fullName evidence="8">Putative oxidoreductase</fullName>
    </submittedName>
</protein>
<sequence length="135" mass="14997">MKKNQDIGKLLLRFTVGGLMIFHGIHKLIHGHDFIIQQLETAGLPKWMWVGVPIAEVVAPLAIILGIATKLSSLLIAFTMLMSLYLLYGWNLFQFSEVGALKIEANVFFLMGAICIMLLGSGKYSVYKGRTSLLK</sequence>
<evidence type="ECO:0000313" key="8">
    <source>
        <dbReference type="EMBL" id="SFJ42620.1"/>
    </source>
</evidence>
<evidence type="ECO:0000256" key="3">
    <source>
        <dbReference type="ARBA" id="ARBA00022475"/>
    </source>
</evidence>
<dbReference type="AlphaFoldDB" id="A0A1I3R993"/>
<dbReference type="STRING" id="1150112.SAMN04487893_10790"/>
<keyword evidence="4 7" id="KW-0812">Transmembrane</keyword>
<keyword evidence="3" id="KW-1003">Cell membrane</keyword>
<dbReference type="InterPro" id="IPR051907">
    <property type="entry name" value="DoxX-like_oxidoreductase"/>
</dbReference>
<evidence type="ECO:0000256" key="2">
    <source>
        <dbReference type="ARBA" id="ARBA00006679"/>
    </source>
</evidence>
<comment type="subcellular location">
    <subcellularLocation>
        <location evidence="1">Cell membrane</location>
        <topology evidence="1">Multi-pass membrane protein</topology>
    </subcellularLocation>
</comment>
<evidence type="ECO:0000256" key="6">
    <source>
        <dbReference type="ARBA" id="ARBA00023136"/>
    </source>
</evidence>
<feature type="transmembrane region" description="Helical" evidence="7">
    <location>
        <begin position="12"/>
        <end position="29"/>
    </location>
</feature>
<evidence type="ECO:0000256" key="4">
    <source>
        <dbReference type="ARBA" id="ARBA00022692"/>
    </source>
</evidence>
<dbReference type="RefSeq" id="WP_090678899.1">
    <property type="nucleotide sequence ID" value="NZ_FORU01000007.1"/>
</dbReference>
<comment type="similarity">
    <text evidence="2">Belongs to the DoxX family.</text>
</comment>
<evidence type="ECO:0000256" key="1">
    <source>
        <dbReference type="ARBA" id="ARBA00004651"/>
    </source>
</evidence>
<name>A0A1I3R993_9FLAO</name>
<dbReference type="Proteomes" id="UP000243887">
    <property type="component" value="Unassembled WGS sequence"/>
</dbReference>
<keyword evidence="6 7" id="KW-0472">Membrane</keyword>
<evidence type="ECO:0000313" key="9">
    <source>
        <dbReference type="Proteomes" id="UP000243887"/>
    </source>
</evidence>
<dbReference type="PANTHER" id="PTHR33452">
    <property type="entry name" value="OXIDOREDUCTASE CATD-RELATED"/>
    <property type="match status" value="1"/>
</dbReference>
<evidence type="ECO:0000256" key="7">
    <source>
        <dbReference type="SAM" id="Phobius"/>
    </source>
</evidence>
<gene>
    <name evidence="8" type="ORF">SAMN04487893_10790</name>
</gene>
<dbReference type="GO" id="GO:0005886">
    <property type="term" value="C:plasma membrane"/>
    <property type="evidence" value="ECO:0007669"/>
    <property type="project" value="UniProtKB-SubCell"/>
</dbReference>
<dbReference type="OrthoDB" id="280866at2"/>
<dbReference type="Pfam" id="PF07681">
    <property type="entry name" value="DoxX"/>
    <property type="match status" value="1"/>
</dbReference>
<dbReference type="EMBL" id="FORU01000007">
    <property type="protein sequence ID" value="SFJ42620.1"/>
    <property type="molecule type" value="Genomic_DNA"/>
</dbReference>
<feature type="transmembrane region" description="Helical" evidence="7">
    <location>
        <begin position="49"/>
        <end position="67"/>
    </location>
</feature>
<reference evidence="9" key="1">
    <citation type="submission" date="2016-10" db="EMBL/GenBank/DDBJ databases">
        <authorList>
            <person name="Varghese N."/>
            <person name="Submissions S."/>
        </authorList>
    </citation>
    <scope>NUCLEOTIDE SEQUENCE [LARGE SCALE GENOMIC DNA]</scope>
    <source>
        <strain evidence="9">DSM 26542</strain>
    </source>
</reference>
<evidence type="ECO:0000256" key="5">
    <source>
        <dbReference type="ARBA" id="ARBA00022989"/>
    </source>
</evidence>
<organism evidence="8 9">
    <name type="scientific">Myroides guanonis</name>
    <dbReference type="NCBI Taxonomy" id="1150112"/>
    <lineage>
        <taxon>Bacteria</taxon>
        <taxon>Pseudomonadati</taxon>
        <taxon>Bacteroidota</taxon>
        <taxon>Flavobacteriia</taxon>
        <taxon>Flavobacteriales</taxon>
        <taxon>Flavobacteriaceae</taxon>
        <taxon>Myroides</taxon>
    </lineage>
</organism>
<proteinExistence type="inferred from homology"/>
<keyword evidence="5 7" id="KW-1133">Transmembrane helix</keyword>
<feature type="transmembrane region" description="Helical" evidence="7">
    <location>
        <begin position="74"/>
        <end position="93"/>
    </location>
</feature>
<feature type="transmembrane region" description="Helical" evidence="7">
    <location>
        <begin position="105"/>
        <end position="126"/>
    </location>
</feature>
<dbReference type="InterPro" id="IPR032808">
    <property type="entry name" value="DoxX"/>
</dbReference>
<keyword evidence="9" id="KW-1185">Reference proteome</keyword>